<name>A0A0M5HSP6_9POXV</name>
<dbReference type="Pfam" id="PF12796">
    <property type="entry name" value="Ank_2"/>
    <property type="match status" value="3"/>
</dbReference>
<organism evidence="5 6">
    <name type="scientific">Turkeypox virus</name>
    <dbReference type="NCBI Taxonomy" id="336486"/>
    <lineage>
        <taxon>Viruses</taxon>
        <taxon>Varidnaviria</taxon>
        <taxon>Bamfordvirae</taxon>
        <taxon>Nucleocytoviricota</taxon>
        <taxon>Pokkesviricetes</taxon>
        <taxon>Chitovirales</taxon>
        <taxon>Poxviridae</taxon>
        <taxon>Chordopoxvirinae</taxon>
        <taxon>Avipoxvirus</taxon>
        <taxon>Avipoxvirus turkeypox</taxon>
    </lineage>
</organism>
<feature type="repeat" description="ANK" evidence="3">
    <location>
        <begin position="278"/>
        <end position="309"/>
    </location>
</feature>
<keyword evidence="2 3" id="KW-0040">ANK repeat</keyword>
<dbReference type="OrthoDB" id="14221at10239"/>
<dbReference type="Proteomes" id="UP000142477">
    <property type="component" value="Segment"/>
</dbReference>
<feature type="repeat" description="ANK" evidence="3">
    <location>
        <begin position="242"/>
        <end position="276"/>
    </location>
</feature>
<reference evidence="5 6" key="1">
    <citation type="journal article" date="2015" name="Infect. Genet. Evol.">
        <title>Unique genomic organization of a novel Avipoxvirus detected in turkey (Meleagris gallopavo).</title>
        <authorList>
            <person name="Banyai K."/>
            <person name="Palya V."/>
            <person name="Denes B."/>
            <person name="Glavits R."/>
            <person name="Ivanics E."/>
            <person name="Horvath B."/>
            <person name="Farkas S.L."/>
            <person name="Marton S."/>
            <person name="Balint A."/>
            <person name="Gyuranecz M."/>
            <person name="Erdelyi K."/>
            <person name="Dan A."/>
        </authorList>
    </citation>
    <scope>NUCLEOTIDE SEQUENCE [LARGE SCALE GENOMIC DNA]</scope>
    <source>
        <strain evidence="5 6">TKPV-HU1124/2011</strain>
    </source>
</reference>
<evidence type="ECO:0000313" key="5">
    <source>
        <dbReference type="EMBL" id="ALA62538.1"/>
    </source>
</evidence>
<evidence type="ECO:0000256" key="2">
    <source>
        <dbReference type="ARBA" id="ARBA00023043"/>
    </source>
</evidence>
<proteinExistence type="predicted"/>
<keyword evidence="6" id="KW-1185">Reference proteome</keyword>
<feature type="domain" description="PRANC" evidence="4">
    <location>
        <begin position="393"/>
        <end position="484"/>
    </location>
</feature>
<dbReference type="Gene3D" id="1.25.40.20">
    <property type="entry name" value="Ankyrin repeat-containing domain"/>
    <property type="match status" value="1"/>
</dbReference>
<dbReference type="InterPro" id="IPR018272">
    <property type="entry name" value="PRANC_domain"/>
</dbReference>
<feature type="repeat" description="ANK" evidence="3">
    <location>
        <begin position="209"/>
        <end position="241"/>
    </location>
</feature>
<evidence type="ECO:0000256" key="3">
    <source>
        <dbReference type="PROSITE-ProRule" id="PRU00023"/>
    </source>
</evidence>
<feature type="repeat" description="ANK" evidence="3">
    <location>
        <begin position="40"/>
        <end position="68"/>
    </location>
</feature>
<dbReference type="SMART" id="SM00248">
    <property type="entry name" value="ANK"/>
    <property type="match status" value="8"/>
</dbReference>
<accession>A0A0M5HSP6</accession>
<dbReference type="Pfam" id="PF09372">
    <property type="entry name" value="PRANC"/>
    <property type="match status" value="1"/>
</dbReference>
<sequence>MDILYEAMYIGNRKYIKYLLSNMGHRIYRPSEDYPIPSIPLHQAIEARNIGIVEFLLSKGANPNQYDHRRLTPLHIACSPLNKYGMEELVKCKSQKSKLSDYEESVINNAVNTNNVELYNLLLKYGNNDIQNQKTSGSRSYVNSDIVKYENNNVEIDIIKMLLRYGANANNGDMFYKTPLHYAITDSKMIEAVKLFLFYGIDISATDIGDNTYMHDAVKANNIEAIKMLLEYGSGVNSINLCGVAPLHISLRCFGCDRAIVKLLLDSGADVNITSTILGYSALHLAATNNPDIIELLLSRGANPNIINFNNDTVLSNAIKSDLCGYDIYKLLISYICLSAFLDPMITKSTGYSRNMSIITDNPDMCIIKEYCDKELTTISQYKICRGYVFSEFLKSDNENVTERLINNNTIKDILPEFPIYNDILEKNIEKARYRRSLINKSISIIDTISLCKPSDGSSWLDIPVEIKFSILRLLDDKSLSNITKNMY</sequence>
<dbReference type="InterPro" id="IPR002110">
    <property type="entry name" value="Ankyrin_rpt"/>
</dbReference>
<dbReference type="GeneID" id="26122854"/>
<dbReference type="PANTHER" id="PTHR24198:SF165">
    <property type="entry name" value="ANKYRIN REPEAT-CONTAINING PROTEIN-RELATED"/>
    <property type="match status" value="1"/>
</dbReference>
<dbReference type="PROSITE" id="PS50297">
    <property type="entry name" value="ANK_REP_REGION"/>
    <property type="match status" value="3"/>
</dbReference>
<dbReference type="PROSITE" id="PS50088">
    <property type="entry name" value="ANK_REPEAT"/>
    <property type="match status" value="5"/>
</dbReference>
<dbReference type="PANTHER" id="PTHR24198">
    <property type="entry name" value="ANKYRIN REPEAT AND PROTEIN KINASE DOMAIN-CONTAINING PROTEIN"/>
    <property type="match status" value="1"/>
</dbReference>
<protein>
    <submittedName>
        <fullName evidence="5">Ankyrin repeat family protein</fullName>
    </submittedName>
</protein>
<evidence type="ECO:0000256" key="1">
    <source>
        <dbReference type="ARBA" id="ARBA00022737"/>
    </source>
</evidence>
<feature type="repeat" description="ANK" evidence="3">
    <location>
        <begin position="175"/>
        <end position="208"/>
    </location>
</feature>
<dbReference type="EMBL" id="KP728110">
    <property type="protein sequence ID" value="ALA62538.1"/>
    <property type="molecule type" value="Genomic_DNA"/>
</dbReference>
<keyword evidence="1" id="KW-0677">Repeat</keyword>
<evidence type="ECO:0000259" key="4">
    <source>
        <dbReference type="Pfam" id="PF09372"/>
    </source>
</evidence>
<dbReference type="InterPro" id="IPR036770">
    <property type="entry name" value="Ankyrin_rpt-contain_sf"/>
</dbReference>
<dbReference type="RefSeq" id="YP_009177185.1">
    <property type="nucleotide sequence ID" value="NC_028238.1"/>
</dbReference>
<evidence type="ECO:0000313" key="6">
    <source>
        <dbReference type="Proteomes" id="UP000142477"/>
    </source>
</evidence>
<dbReference type="KEGG" id="vg:26122854"/>
<dbReference type="SUPFAM" id="SSF48403">
    <property type="entry name" value="Ankyrin repeat"/>
    <property type="match status" value="1"/>
</dbReference>